<keyword evidence="16" id="KW-1185">Reference proteome</keyword>
<protein>
    <submittedName>
        <fullName evidence="15">Sodium:solute symporter family protein</fullName>
    </submittedName>
</protein>
<keyword evidence="11" id="KW-0739">Sodium transport</keyword>
<dbReference type="InterPro" id="IPR001734">
    <property type="entry name" value="Na/solute_symporter"/>
</dbReference>
<evidence type="ECO:0000313" key="16">
    <source>
        <dbReference type="Proteomes" id="UP001172082"/>
    </source>
</evidence>
<keyword evidence="3" id="KW-0813">Transport</keyword>
<dbReference type="InterPro" id="IPR038377">
    <property type="entry name" value="Na/Glc_symporter_sf"/>
</dbReference>
<dbReference type="RefSeq" id="WP_346755650.1">
    <property type="nucleotide sequence ID" value="NZ_JAUJEA010000022.1"/>
</dbReference>
<feature type="transmembrane region" description="Helical" evidence="14">
    <location>
        <begin position="482"/>
        <end position="504"/>
    </location>
</feature>
<dbReference type="PANTHER" id="PTHR48086">
    <property type="entry name" value="SODIUM/PROLINE SYMPORTER-RELATED"/>
    <property type="match status" value="1"/>
</dbReference>
<feature type="transmembrane region" description="Helical" evidence="14">
    <location>
        <begin position="379"/>
        <end position="404"/>
    </location>
</feature>
<feature type="transmembrane region" description="Helical" evidence="14">
    <location>
        <begin position="237"/>
        <end position="255"/>
    </location>
</feature>
<keyword evidence="9" id="KW-0406">Ion transport</keyword>
<dbReference type="EMBL" id="JAUJEA010000022">
    <property type="protein sequence ID" value="MDN5205629.1"/>
    <property type="molecule type" value="Genomic_DNA"/>
</dbReference>
<feature type="transmembrane region" description="Helical" evidence="14">
    <location>
        <begin position="208"/>
        <end position="230"/>
    </location>
</feature>
<gene>
    <name evidence="15" type="ORF">QQ008_29865</name>
</gene>
<evidence type="ECO:0000256" key="11">
    <source>
        <dbReference type="ARBA" id="ARBA00023201"/>
    </source>
</evidence>
<comment type="subcellular location">
    <subcellularLocation>
        <location evidence="1">Cell membrane</location>
        <topology evidence="1">Multi-pass membrane protein</topology>
    </subcellularLocation>
</comment>
<feature type="transmembrane region" description="Helical" evidence="14">
    <location>
        <begin position="9"/>
        <end position="28"/>
    </location>
</feature>
<dbReference type="InterPro" id="IPR050277">
    <property type="entry name" value="Sodium:Solute_Symporter"/>
</dbReference>
<name>A0ABT8KXX6_9BACT</name>
<evidence type="ECO:0000256" key="2">
    <source>
        <dbReference type="ARBA" id="ARBA00006434"/>
    </source>
</evidence>
<keyword evidence="8" id="KW-0915">Sodium</keyword>
<feature type="transmembrane region" description="Helical" evidence="14">
    <location>
        <begin position="118"/>
        <end position="141"/>
    </location>
</feature>
<feature type="transmembrane region" description="Helical" evidence="14">
    <location>
        <begin position="77"/>
        <end position="97"/>
    </location>
</feature>
<keyword evidence="10 14" id="KW-0472">Membrane</keyword>
<organism evidence="15 16">
    <name type="scientific">Splendidivirga corallicola</name>
    <dbReference type="NCBI Taxonomy" id="3051826"/>
    <lineage>
        <taxon>Bacteria</taxon>
        <taxon>Pseudomonadati</taxon>
        <taxon>Bacteroidota</taxon>
        <taxon>Cytophagia</taxon>
        <taxon>Cytophagales</taxon>
        <taxon>Splendidivirgaceae</taxon>
        <taxon>Splendidivirga</taxon>
    </lineage>
</organism>
<keyword evidence="6" id="KW-0769">Symport</keyword>
<dbReference type="Gene3D" id="1.20.1730.10">
    <property type="entry name" value="Sodium/glucose cotransporter"/>
    <property type="match status" value="1"/>
</dbReference>
<keyword evidence="5 14" id="KW-0812">Transmembrane</keyword>
<dbReference type="PROSITE" id="PS50283">
    <property type="entry name" value="NA_SOLUT_SYMP_3"/>
    <property type="match status" value="1"/>
</dbReference>
<comment type="catalytic activity">
    <reaction evidence="12">
        <text>L-proline(in) + Na(+)(in) = L-proline(out) + Na(+)(out)</text>
        <dbReference type="Rhea" id="RHEA:28967"/>
        <dbReference type="ChEBI" id="CHEBI:29101"/>
        <dbReference type="ChEBI" id="CHEBI:60039"/>
    </reaction>
</comment>
<feature type="transmembrane region" description="Helical" evidence="14">
    <location>
        <begin position="425"/>
        <end position="443"/>
    </location>
</feature>
<evidence type="ECO:0000256" key="5">
    <source>
        <dbReference type="ARBA" id="ARBA00022692"/>
    </source>
</evidence>
<evidence type="ECO:0000256" key="14">
    <source>
        <dbReference type="SAM" id="Phobius"/>
    </source>
</evidence>
<evidence type="ECO:0000256" key="10">
    <source>
        <dbReference type="ARBA" id="ARBA00023136"/>
    </source>
</evidence>
<evidence type="ECO:0000256" key="9">
    <source>
        <dbReference type="ARBA" id="ARBA00023065"/>
    </source>
</evidence>
<keyword evidence="7 14" id="KW-1133">Transmembrane helix</keyword>
<evidence type="ECO:0000256" key="4">
    <source>
        <dbReference type="ARBA" id="ARBA00022475"/>
    </source>
</evidence>
<feature type="transmembrane region" description="Helical" evidence="14">
    <location>
        <begin position="291"/>
        <end position="309"/>
    </location>
</feature>
<comment type="similarity">
    <text evidence="2 13">Belongs to the sodium:solute symporter (SSF) (TC 2.A.21) family.</text>
</comment>
<feature type="transmembrane region" description="Helical" evidence="14">
    <location>
        <begin position="339"/>
        <end position="359"/>
    </location>
</feature>
<feature type="transmembrane region" description="Helical" evidence="14">
    <location>
        <begin position="449"/>
        <end position="470"/>
    </location>
</feature>
<feature type="transmembrane region" description="Helical" evidence="14">
    <location>
        <begin position="704"/>
        <end position="725"/>
    </location>
</feature>
<comment type="caution">
    <text evidence="15">The sequence shown here is derived from an EMBL/GenBank/DDBJ whole genome shotgun (WGS) entry which is preliminary data.</text>
</comment>
<evidence type="ECO:0000256" key="12">
    <source>
        <dbReference type="ARBA" id="ARBA00033708"/>
    </source>
</evidence>
<feature type="transmembrane region" description="Helical" evidence="14">
    <location>
        <begin position="624"/>
        <end position="643"/>
    </location>
</feature>
<dbReference type="PANTHER" id="PTHR48086:SF3">
    <property type="entry name" value="SODIUM_PROLINE SYMPORTER"/>
    <property type="match status" value="1"/>
</dbReference>
<evidence type="ECO:0000256" key="8">
    <source>
        <dbReference type="ARBA" id="ARBA00023053"/>
    </source>
</evidence>
<evidence type="ECO:0000313" key="15">
    <source>
        <dbReference type="EMBL" id="MDN5205629.1"/>
    </source>
</evidence>
<evidence type="ECO:0000256" key="3">
    <source>
        <dbReference type="ARBA" id="ARBA00022448"/>
    </source>
</evidence>
<sequence>MLGLALPDLIVLLLYFGVIVVIGIRASFNIKEEEDFFLGGRKFGKLVSTFASFGQATSADGPAGVATTTFNNGASGIWSSLLMLFATPLFWITSPWLRRLRIITMGDFYLERYGSKKMAAVYALVASIGMMGLLSVGYIAVTKTVMAATPKPDIALTVEEKKEKAFAEELYQLESRDFAALTQDEKSKLENLRKTKPRSIYSYINENVLIWSICILVLLYTALGGLEAAFYTDMLQGVFIILLSFILIPFALFNINQNFGGEGVLNAFTHLHEQLPENLFEIFGSPTVIDFTWYFIIVAAVVSIVTVVTQPNQLVTAGAAKDEYAARFGFVTGTFIKRLVTVMWGVLGLTAILLYQGTLTDSDLVWGHATRELLGPLNIGLVGLMLASMMAALMSTADTLMITVSGLIVKNLYQPFVKPKSEKHYLWAGRIAGGIYLIGAALITTQFDGILQILKFIWEFFVIFAAAFWLGLKWRKANASAAWTSILGTLASFYLIPVLLPIFAPSLRTNDYLLKQTDPSPIERVYTAKSMDVEARNLEIINWQQAKDQGKKTGEKPEIITLGQKIEKHFALPQKSIFWSKGIKTNQTGQAYGDGYLYLELILLDRIGFDLSRNDYTLNETIRLLIRLTFPFVVLILVALFTGQDHSERLKVFYNKMRIRVNPKGREADELDLQRGLSDTAATNDVLLFKNSSWEFYRWEYRDWFGFLVSWGIVIVIIAILYLVVNVGS</sequence>
<proteinExistence type="inferred from homology"/>
<evidence type="ECO:0000256" key="7">
    <source>
        <dbReference type="ARBA" id="ARBA00022989"/>
    </source>
</evidence>
<dbReference type="Pfam" id="PF00474">
    <property type="entry name" value="SSF"/>
    <property type="match status" value="2"/>
</dbReference>
<accession>A0ABT8KXX6</accession>
<keyword evidence="4" id="KW-1003">Cell membrane</keyword>
<evidence type="ECO:0000256" key="1">
    <source>
        <dbReference type="ARBA" id="ARBA00004651"/>
    </source>
</evidence>
<evidence type="ECO:0000256" key="6">
    <source>
        <dbReference type="ARBA" id="ARBA00022847"/>
    </source>
</evidence>
<dbReference type="CDD" id="cd10322">
    <property type="entry name" value="SLC5sbd"/>
    <property type="match status" value="1"/>
</dbReference>
<dbReference type="Proteomes" id="UP001172082">
    <property type="component" value="Unassembled WGS sequence"/>
</dbReference>
<reference evidence="15" key="1">
    <citation type="submission" date="2023-06" db="EMBL/GenBank/DDBJ databases">
        <title>Genomic of Parafulvivirga corallium.</title>
        <authorList>
            <person name="Wang G."/>
        </authorList>
    </citation>
    <scope>NUCLEOTIDE SEQUENCE</scope>
    <source>
        <strain evidence="15">BMA10</strain>
    </source>
</reference>
<evidence type="ECO:0000256" key="13">
    <source>
        <dbReference type="RuleBase" id="RU362091"/>
    </source>
</evidence>